<organism evidence="1 2">
    <name type="scientific">Pseudoalteromonas amylolytica</name>
    <dbReference type="NCBI Taxonomy" id="1859457"/>
    <lineage>
        <taxon>Bacteria</taxon>
        <taxon>Pseudomonadati</taxon>
        <taxon>Pseudomonadota</taxon>
        <taxon>Gammaproteobacteria</taxon>
        <taxon>Alteromonadales</taxon>
        <taxon>Pseudoalteromonadaceae</taxon>
        <taxon>Pseudoalteromonas</taxon>
    </lineage>
</organism>
<dbReference type="AlphaFoldDB" id="A0A1S1MJB1"/>
<dbReference type="GO" id="GO:1990281">
    <property type="term" value="C:efflux pump complex"/>
    <property type="evidence" value="ECO:0007669"/>
    <property type="project" value="TreeGrafter"/>
</dbReference>
<dbReference type="EMBL" id="MKJU01000035">
    <property type="protein sequence ID" value="OHU87095.1"/>
    <property type="molecule type" value="Genomic_DNA"/>
</dbReference>
<dbReference type="SUPFAM" id="SSF111369">
    <property type="entry name" value="HlyD-like secretion proteins"/>
    <property type="match status" value="1"/>
</dbReference>
<dbReference type="OrthoDB" id="5645220at2"/>
<dbReference type="Proteomes" id="UP000179786">
    <property type="component" value="Unassembled WGS sequence"/>
</dbReference>
<reference evidence="1 2" key="1">
    <citation type="submission" date="2016-09" db="EMBL/GenBank/DDBJ databases">
        <title>Pseudoalteromonas amylolytica sp. nov., isolated from the surface seawater.</title>
        <authorList>
            <person name="Wu Y.-H."/>
            <person name="Cheng H."/>
            <person name="Jin X.-B."/>
            <person name="Wang C.-S."/>
            <person name="Xu X.-W."/>
        </authorList>
    </citation>
    <scope>NUCLEOTIDE SEQUENCE [LARGE SCALE GENOMIC DNA]</scope>
    <source>
        <strain evidence="1 2">JW1</strain>
    </source>
</reference>
<comment type="caution">
    <text evidence="1">The sequence shown here is derived from an EMBL/GenBank/DDBJ whole genome shotgun (WGS) entry which is preliminary data.</text>
</comment>
<keyword evidence="2" id="KW-1185">Reference proteome</keyword>
<dbReference type="Gene3D" id="2.40.50.100">
    <property type="match status" value="1"/>
</dbReference>
<dbReference type="Gene3D" id="2.40.30.170">
    <property type="match status" value="1"/>
</dbReference>
<dbReference type="RefSeq" id="WP_070987552.1">
    <property type="nucleotide sequence ID" value="NZ_MKJU01000035.1"/>
</dbReference>
<dbReference type="PANTHER" id="PTHR30469:SF36">
    <property type="entry name" value="BLL3903 PROTEIN"/>
    <property type="match status" value="1"/>
</dbReference>
<name>A0A1S1MJB1_9GAMM</name>
<sequence length="447" mass="49620">MANNSKKRWLILLPLLGILVLLVLVKLKSAPKQVADGAVAPTVTVGVAKARMLQQSIVGYGRAQAKQIWRAVSEVEGRVIYKHPDLEVGALLKADTVLLKIDPADYELKLAQAKYDLSSAQARADMIEFNQQKMMQSLRLESERLDILRQELKRKTELLKKGSVSQSVVDQQQSQVFSQQQKVLELKTSVDLIPSDLAVVQASVLAQQARVKEAQLKLSKTIITLPQDSRITQVNIELQQVATLRATLLEARHLGVVKVNAQFNHSHARALLSQVWQNQQNKAQGFPDVRTLPLQATLSYYTGVVETEAKQADSIIHWPAKVTRITQGGEAHSNSLQMTLETTNQWLNFDPIKQPPLLEDMFAEVKVASPSNAYLSVPLSALRDTQVFVVEHGVLRKKPVEVLFTTEQYAAIDSQLAGTVQVGEQVLLSDILPTLDGMQVRVVETFP</sequence>
<evidence type="ECO:0000313" key="1">
    <source>
        <dbReference type="EMBL" id="OHU87095.1"/>
    </source>
</evidence>
<protein>
    <recommendedName>
        <fullName evidence="3">Membrane fusion protein biotin-lipoyl like domain-containing protein</fullName>
    </recommendedName>
</protein>
<evidence type="ECO:0008006" key="3">
    <source>
        <dbReference type="Google" id="ProtNLM"/>
    </source>
</evidence>
<dbReference type="PANTHER" id="PTHR30469">
    <property type="entry name" value="MULTIDRUG RESISTANCE PROTEIN MDTA"/>
    <property type="match status" value="1"/>
</dbReference>
<proteinExistence type="predicted"/>
<evidence type="ECO:0000313" key="2">
    <source>
        <dbReference type="Proteomes" id="UP000179786"/>
    </source>
</evidence>
<dbReference type="Gene3D" id="2.40.420.20">
    <property type="match status" value="1"/>
</dbReference>
<gene>
    <name evidence="1" type="ORF">BET10_00310</name>
</gene>
<dbReference type="GO" id="GO:0015562">
    <property type="term" value="F:efflux transmembrane transporter activity"/>
    <property type="evidence" value="ECO:0007669"/>
    <property type="project" value="TreeGrafter"/>
</dbReference>
<accession>A0A1S1MJB1</accession>
<dbReference type="Gene3D" id="1.10.287.470">
    <property type="entry name" value="Helix hairpin bin"/>
    <property type="match status" value="1"/>
</dbReference>
<dbReference type="STRING" id="1859457.BET10_00310"/>